<dbReference type="AlphaFoldDB" id="A0A975RRU9"/>
<dbReference type="SUPFAM" id="SSF51126">
    <property type="entry name" value="Pectin lyase-like"/>
    <property type="match status" value="1"/>
</dbReference>
<dbReference type="Proteomes" id="UP000680805">
    <property type="component" value="Chromosome"/>
</dbReference>
<proteinExistence type="predicted"/>
<accession>A0A975RRU9</accession>
<evidence type="ECO:0000259" key="2">
    <source>
        <dbReference type="Pfam" id="PF13229"/>
    </source>
</evidence>
<dbReference type="SMART" id="SM00710">
    <property type="entry name" value="PbH1"/>
    <property type="match status" value="6"/>
</dbReference>
<dbReference type="RefSeq" id="WP_215612917.1">
    <property type="nucleotide sequence ID" value="NZ_CP076135.1"/>
</dbReference>
<dbReference type="InterPro" id="IPR039448">
    <property type="entry name" value="Beta_helix"/>
</dbReference>
<evidence type="ECO:0000313" key="4">
    <source>
        <dbReference type="Proteomes" id="UP000680805"/>
    </source>
</evidence>
<dbReference type="InterPro" id="IPR012334">
    <property type="entry name" value="Pectin_lyas_fold"/>
</dbReference>
<name>A0A975RRU9_9BRAD</name>
<evidence type="ECO:0000313" key="3">
    <source>
        <dbReference type="EMBL" id="QWG17263.1"/>
    </source>
</evidence>
<sequence length="491" mass="53287">MMAWTRSATARQAGIGTLAICSLSITAVAAVVGVDGSSCPLDAIAVEPGQSIQAAVDLSGEGAVFCLKKGIHRAQVVRPRAGQRFHGEGETVLNGSWRIDGFRREGRYWVAYGQLQRVPKHGECLPSAPVCDQPQAVFVDDEPLTRVPGRDALATNEVYIDYAGGRIYLADDPTNRKVEATIATFAFESDAPDVLIGNLTIEKYGSPAQKGAIHAREGVRWTIENCVVRLNSGAGISVGTGSRVRNCDIHHNGQIGIEGDGKDILIEGNRIWSNNIYGFDPEWEAGGAKIAESSGVTFRGNHVHDNNGAGLWCDIGCRNVVYEDNLVENNRHVGIFHEISFNAVIRRNVVRHNGSGRSWFWHADIIVAASQDVEVTGNIVTAGSGACGIMLIDQGRRSEEGAIYKTRNNVVHANEMTFEGAPCAGGASDTNPKDENFAIILNGNNRFDTNTYRARTTNGPARFVWGHDVTDWEGFRRKGLEQSGRLVLYDK</sequence>
<evidence type="ECO:0000256" key="1">
    <source>
        <dbReference type="SAM" id="SignalP"/>
    </source>
</evidence>
<dbReference type="Gene3D" id="2.160.20.10">
    <property type="entry name" value="Single-stranded right-handed beta-helix, Pectin lyase-like"/>
    <property type="match status" value="1"/>
</dbReference>
<dbReference type="InterPro" id="IPR011050">
    <property type="entry name" value="Pectin_lyase_fold/virulence"/>
</dbReference>
<keyword evidence="1" id="KW-0732">Signal</keyword>
<dbReference type="Pfam" id="PF13229">
    <property type="entry name" value="Beta_helix"/>
    <property type="match status" value="1"/>
</dbReference>
<dbReference type="InterPro" id="IPR006626">
    <property type="entry name" value="PbH1"/>
</dbReference>
<organism evidence="3 4">
    <name type="scientific">Bradyrhizobium sediminis</name>
    <dbReference type="NCBI Taxonomy" id="2840469"/>
    <lineage>
        <taxon>Bacteria</taxon>
        <taxon>Pseudomonadati</taxon>
        <taxon>Pseudomonadota</taxon>
        <taxon>Alphaproteobacteria</taxon>
        <taxon>Hyphomicrobiales</taxon>
        <taxon>Nitrobacteraceae</taxon>
        <taxon>Bradyrhizobium</taxon>
    </lineage>
</organism>
<feature type="domain" description="Right handed beta helix" evidence="2">
    <location>
        <begin position="213"/>
        <end position="363"/>
    </location>
</feature>
<dbReference type="EMBL" id="CP076135">
    <property type="protein sequence ID" value="QWG17263.1"/>
    <property type="molecule type" value="Genomic_DNA"/>
</dbReference>
<reference evidence="3" key="1">
    <citation type="submission" date="2021-06" db="EMBL/GenBank/DDBJ databases">
        <title>Bradyrhizobium sp. S2-11-2 Genome sequencing.</title>
        <authorList>
            <person name="Jin L."/>
        </authorList>
    </citation>
    <scope>NUCLEOTIDE SEQUENCE</scope>
    <source>
        <strain evidence="3">S2-11-2</strain>
    </source>
</reference>
<feature type="chain" id="PRO_5037193507" evidence="1">
    <location>
        <begin position="30"/>
        <end position="491"/>
    </location>
</feature>
<gene>
    <name evidence="3" type="ORF">KMZ68_20145</name>
</gene>
<feature type="signal peptide" evidence="1">
    <location>
        <begin position="1"/>
        <end position="29"/>
    </location>
</feature>
<protein>
    <submittedName>
        <fullName evidence="3">Right-handed parallel beta-helix repeat-containing protein</fullName>
    </submittedName>
</protein>
<dbReference type="KEGG" id="bsei:KMZ68_20145"/>